<accession>A0A3S7H5L8</accession>
<evidence type="ECO:0000313" key="2">
    <source>
        <dbReference type="EMBL" id="AVL25836.1"/>
    </source>
</evidence>
<keyword evidence="2" id="KW-0946">Virion</keyword>
<feature type="region of interest" description="Disordered" evidence="1">
    <location>
        <begin position="1"/>
        <end position="22"/>
    </location>
</feature>
<protein>
    <submittedName>
        <fullName evidence="2">Minor coat protein</fullName>
    </submittedName>
</protein>
<keyword evidence="2" id="KW-0167">Capsid protein</keyword>
<dbReference type="GO" id="GO:0019028">
    <property type="term" value="C:viral capsid"/>
    <property type="evidence" value="ECO:0007669"/>
    <property type="project" value="UniProtKB-KW"/>
</dbReference>
<proteinExistence type="predicted"/>
<organism evidence="2">
    <name type="scientific">Arracacha latent virus C</name>
    <dbReference type="NCBI Taxonomy" id="2057938"/>
    <lineage>
        <taxon>Viruses</taxon>
        <taxon>Riboviria</taxon>
        <taxon>Orthornavirae</taxon>
        <taxon>Kitrinoviricota</taxon>
        <taxon>Alsuviricetes</taxon>
        <taxon>Martellivirales</taxon>
        <taxon>Closteroviridae</taxon>
    </lineage>
</organism>
<feature type="compositionally biased region" description="Basic and acidic residues" evidence="1">
    <location>
        <begin position="1"/>
        <end position="11"/>
    </location>
</feature>
<evidence type="ECO:0000256" key="1">
    <source>
        <dbReference type="SAM" id="MobiDB-lite"/>
    </source>
</evidence>
<dbReference type="EMBL" id="KY451035">
    <property type="protein sequence ID" value="AVL25836.1"/>
    <property type="molecule type" value="Genomic_RNA"/>
</dbReference>
<name>A0A3S7H5L8_9CLOS</name>
<sequence>MSHNYPEDQNEHWVLSDGGEDEQDLQPRADVTMFAQYYQVLFKDLKDLDLFIRLDGVIEKLTATIYLKVNIPDGSVMYSYKHKTRNPHNIIQTGGGGFTSAYWKIDNPKTSLIRSELFIKIFEEGDYYIMSIMGWRAYGFKKSFLPSSMDIIFSVPINYINLVANETYVSNIIATSDLIPKSTLNKKPHDLQYRGSLLINNSAKLLLTPEVVKVLSASQIVDSKSLEIKVKEKSLFEALPDIKPEDNIAGLGGVVRLYNVCRTTCRPLDRIKVIITAKFPKLDFLRSIVQIWYGLNDGMLELIFERPRNSNMSKHSFMYRKDGKGMYYGDRSQVALWDERPTDFKSVTFEIVETVENNFQLIINGDEVGKFILPMKTRELDIGYEFQLDQSSLIGKDLNKMKSITDYGEIESVLINNVSANLRPLQVTIDKSQLDLKKMKSGEFISLQSVRQLNDLFTQVPEPIVDVVTPIGDVDVEVNPIIKPTIIKVDMDAIPSRLSKNFVVSNHSGLDPKDDKEYFEFIKDHYRKRNFHEDDLERIIFQMGISFCTSKNSICDRSNSLLWKDSKGAMKRIRKSTHSRVLQSLSKSNWNVERSLLRNRSDQILNMLRNKELEWPTRHAFLRGIKPEYAYMACDFFDLKKSNLSEAEHIALNSAMLYTALKHKHKRTIVNVNQIT</sequence>
<reference evidence="2" key="1">
    <citation type="submission" date="2017-01" db="EMBL/GenBank/DDBJ databases">
        <title>New viruses found in arracacha (Arracacia xanthorrhiza) using Next generation sequencing.</title>
        <authorList>
            <person name="De Souza J."/>
            <person name="Fuentes S."/>
            <person name="Muller G."/>
            <person name="Guzman M."/>
            <person name="Cuellar W."/>
            <person name="Kreuze J."/>
        </authorList>
    </citation>
    <scope>NUCLEOTIDE SEQUENCE</scope>
    <source>
        <strain evidence="2">Ayacucho1</strain>
    </source>
</reference>